<dbReference type="PANTHER" id="PTHR43543">
    <property type="entry name" value="MALONIC SEMIALDEHYDE REDUCTASE RUTE-RELATED"/>
    <property type="match status" value="1"/>
</dbReference>
<dbReference type="RefSeq" id="WP_221300539.1">
    <property type="nucleotide sequence ID" value="NZ_JACHFH010000004.1"/>
</dbReference>
<dbReference type="GO" id="GO:0016491">
    <property type="term" value="F:oxidoreductase activity"/>
    <property type="evidence" value="ECO:0007669"/>
    <property type="project" value="InterPro"/>
</dbReference>
<dbReference type="Proteomes" id="UP000559117">
    <property type="component" value="Unassembled WGS sequence"/>
</dbReference>
<dbReference type="EMBL" id="JACHFH010000004">
    <property type="protein sequence ID" value="MBB5335339.1"/>
    <property type="molecule type" value="Genomic_DNA"/>
</dbReference>
<protein>
    <submittedName>
        <fullName evidence="1">Nitroreductase</fullName>
    </submittedName>
</protein>
<comment type="caution">
    <text evidence="1">The sequence shown here is derived from an EMBL/GenBank/DDBJ whole genome shotgun (WGS) entry which is preliminary data.</text>
</comment>
<gene>
    <name evidence="1" type="ORF">HNR32_000460</name>
</gene>
<dbReference type="Gene3D" id="3.40.109.10">
    <property type="entry name" value="NADH Oxidase"/>
    <property type="match status" value="1"/>
</dbReference>
<organism evidence="1 2">
    <name type="scientific">Pectinatus brassicae</name>
    <dbReference type="NCBI Taxonomy" id="862415"/>
    <lineage>
        <taxon>Bacteria</taxon>
        <taxon>Bacillati</taxon>
        <taxon>Bacillota</taxon>
        <taxon>Negativicutes</taxon>
        <taxon>Selenomonadales</taxon>
        <taxon>Selenomonadaceae</taxon>
        <taxon>Pectinatus</taxon>
    </lineage>
</organism>
<name>A0A840UE82_9FIRM</name>
<accession>A0A840UE82</accession>
<sequence>MADGVFLTPTYLQPWQKSYSKQFADPRIKLVACGLLAANGHNMQPWKIYLDKDKNVFYLFADSSRLTPMVDTDARQTMIAQGTFLEYVRVAANYIGYKATYVLFPEGEYDENNLIKSMQDKPVAKVTISTIDSSKNDLYKYIFQADTNRWAYENNKLTDEELQQLLNISSSKNEKISIFQDEKNKKNLDGYALRGAEIESSIHRISKESEYVFKKNEYEKNKYRYGFSVEGQGITGIKKHIVQGLLTLFPFINNEKYVTDMYVKTVKNEVAHTPAYGLIITENNSRAEQVKSGMLYSHIVLKAHSLGLVVQPMSQVLEEYPEMKEEYNKIHKDYASNENTIQMFFRIGKPVAEFPRSMRRDIMNLIKKSSFGD</sequence>
<keyword evidence="2" id="KW-1185">Reference proteome</keyword>
<reference evidence="1 2" key="1">
    <citation type="submission" date="2020-08" db="EMBL/GenBank/DDBJ databases">
        <title>Genomic Encyclopedia of Type Strains, Phase IV (KMG-IV): sequencing the most valuable type-strain genomes for metagenomic binning, comparative biology and taxonomic classification.</title>
        <authorList>
            <person name="Goeker M."/>
        </authorList>
    </citation>
    <scope>NUCLEOTIDE SEQUENCE [LARGE SCALE GENOMIC DNA]</scope>
    <source>
        <strain evidence="1 2">DSM 24661</strain>
    </source>
</reference>
<evidence type="ECO:0000313" key="2">
    <source>
        <dbReference type="Proteomes" id="UP000559117"/>
    </source>
</evidence>
<dbReference type="AlphaFoldDB" id="A0A840UE82"/>
<dbReference type="PANTHER" id="PTHR43543:SF1">
    <property type="entry name" value="MALONIC SEMIALDEHYDE REDUCTASE RUTE-RELATED"/>
    <property type="match status" value="1"/>
</dbReference>
<dbReference type="SUPFAM" id="SSF55469">
    <property type="entry name" value="FMN-dependent nitroreductase-like"/>
    <property type="match status" value="1"/>
</dbReference>
<dbReference type="InterPro" id="IPR050461">
    <property type="entry name" value="Nitroreductase_HadB/RutE"/>
</dbReference>
<proteinExistence type="predicted"/>
<dbReference type="InterPro" id="IPR000415">
    <property type="entry name" value="Nitroreductase-like"/>
</dbReference>
<evidence type="ECO:0000313" key="1">
    <source>
        <dbReference type="EMBL" id="MBB5335339.1"/>
    </source>
</evidence>